<dbReference type="Pfam" id="PF17919">
    <property type="entry name" value="RT_RNaseH_2"/>
    <property type="match status" value="1"/>
</dbReference>
<evidence type="ECO:0000313" key="3">
    <source>
        <dbReference type="Proteomes" id="UP001160148"/>
    </source>
</evidence>
<keyword evidence="3" id="KW-1185">Reference proteome</keyword>
<dbReference type="PANTHER" id="PTHR37984">
    <property type="entry name" value="PROTEIN CBG26694"/>
    <property type="match status" value="1"/>
</dbReference>
<accession>A0AAV0XQ07</accession>
<dbReference type="Proteomes" id="UP001160148">
    <property type="component" value="Unassembled WGS sequence"/>
</dbReference>
<dbReference type="PANTHER" id="PTHR37984:SF7">
    <property type="entry name" value="INTEGRASE CATALYTIC DOMAIN-CONTAINING PROTEIN"/>
    <property type="match status" value="1"/>
</dbReference>
<dbReference type="EMBL" id="CARXXK010000427">
    <property type="protein sequence ID" value="CAI6370555.1"/>
    <property type="molecule type" value="Genomic_DNA"/>
</dbReference>
<gene>
    <name evidence="2" type="ORF">MEUPH1_LOCUS24662</name>
</gene>
<evidence type="ECO:0000313" key="2">
    <source>
        <dbReference type="EMBL" id="CAI6370555.1"/>
    </source>
</evidence>
<name>A0AAV0XQ07_9HEMI</name>
<dbReference type="InterPro" id="IPR050951">
    <property type="entry name" value="Retrovirus_Pol_polyprotein"/>
</dbReference>
<feature type="domain" description="Reverse transcriptase/retrotransposon-derived protein RNase H-like" evidence="1">
    <location>
        <begin position="20"/>
        <end position="111"/>
    </location>
</feature>
<dbReference type="InterPro" id="IPR043502">
    <property type="entry name" value="DNA/RNA_pol_sf"/>
</dbReference>
<evidence type="ECO:0000259" key="1">
    <source>
        <dbReference type="Pfam" id="PF17919"/>
    </source>
</evidence>
<comment type="caution">
    <text evidence="2">The sequence shown here is derived from an EMBL/GenBank/DDBJ whole genome shotgun (WGS) entry which is preliminary data.</text>
</comment>
<dbReference type="SUPFAM" id="SSF56672">
    <property type="entry name" value="DNA/RNA polymerases"/>
    <property type="match status" value="1"/>
</dbReference>
<dbReference type="AlphaFoldDB" id="A0AAV0XQ07"/>
<proteinExistence type="predicted"/>
<reference evidence="2 3" key="1">
    <citation type="submission" date="2023-01" db="EMBL/GenBank/DDBJ databases">
        <authorList>
            <person name="Whitehead M."/>
        </authorList>
    </citation>
    <scope>NUCLEOTIDE SEQUENCE [LARGE SCALE GENOMIC DNA]</scope>
</reference>
<sequence>MSEIISPLRELLKKDKIWVWNESHSAVLKKVKQLICNTSTLTNFDPNIKVEIQCDASQDAIGCCLLQNKKPVCFLSSSLTDTEKGYAQIEKELLAVTFSCQKLHNYIYGNNNIIIYTDHKGLDKIQNNRIK</sequence>
<dbReference type="InterPro" id="IPR043128">
    <property type="entry name" value="Rev_trsase/Diguanyl_cyclase"/>
</dbReference>
<protein>
    <recommendedName>
        <fullName evidence="1">Reverse transcriptase/retrotransposon-derived protein RNase H-like domain-containing protein</fullName>
    </recommendedName>
</protein>
<dbReference type="GO" id="GO:0071897">
    <property type="term" value="P:DNA biosynthetic process"/>
    <property type="evidence" value="ECO:0007669"/>
    <property type="project" value="UniProtKB-ARBA"/>
</dbReference>
<organism evidence="2 3">
    <name type="scientific">Macrosiphum euphorbiae</name>
    <name type="common">potato aphid</name>
    <dbReference type="NCBI Taxonomy" id="13131"/>
    <lineage>
        <taxon>Eukaryota</taxon>
        <taxon>Metazoa</taxon>
        <taxon>Ecdysozoa</taxon>
        <taxon>Arthropoda</taxon>
        <taxon>Hexapoda</taxon>
        <taxon>Insecta</taxon>
        <taxon>Pterygota</taxon>
        <taxon>Neoptera</taxon>
        <taxon>Paraneoptera</taxon>
        <taxon>Hemiptera</taxon>
        <taxon>Sternorrhyncha</taxon>
        <taxon>Aphidomorpha</taxon>
        <taxon>Aphidoidea</taxon>
        <taxon>Aphididae</taxon>
        <taxon>Macrosiphini</taxon>
        <taxon>Macrosiphum</taxon>
    </lineage>
</organism>
<dbReference type="InterPro" id="IPR041577">
    <property type="entry name" value="RT_RNaseH_2"/>
</dbReference>
<dbReference type="Gene3D" id="3.30.70.270">
    <property type="match status" value="1"/>
</dbReference>